<dbReference type="EMBL" id="AP026866">
    <property type="protein sequence ID" value="BDS05264.1"/>
    <property type="molecule type" value="Genomic_DNA"/>
</dbReference>
<reference evidence="2" key="1">
    <citation type="submission" date="2024-07" db="EMBL/GenBank/DDBJ databases">
        <title>Complete genome sequence of Verrucomicrobiaceae bacterium NT6N.</title>
        <authorList>
            <person name="Huang C."/>
            <person name="Takami H."/>
            <person name="Hamasaki K."/>
        </authorList>
    </citation>
    <scope>NUCLEOTIDE SEQUENCE</scope>
    <source>
        <strain evidence="2">NT6N</strain>
    </source>
</reference>
<proteinExistence type="predicted"/>
<accession>A0AAT9FH14</accession>
<keyword evidence="1" id="KW-0812">Transmembrane</keyword>
<dbReference type="KEGG" id="osu:NT6N_03040"/>
<evidence type="ECO:0000256" key="1">
    <source>
        <dbReference type="SAM" id="Phobius"/>
    </source>
</evidence>
<feature type="transmembrane region" description="Helical" evidence="1">
    <location>
        <begin position="39"/>
        <end position="57"/>
    </location>
</feature>
<dbReference type="AlphaFoldDB" id="A0AAT9FH14"/>
<name>A0AAT9FH14_9BACT</name>
<protein>
    <submittedName>
        <fullName evidence="2">Uncharacterized protein</fullName>
    </submittedName>
</protein>
<organism evidence="2">
    <name type="scientific">Oceaniferula spumae</name>
    <dbReference type="NCBI Taxonomy" id="2979115"/>
    <lineage>
        <taxon>Bacteria</taxon>
        <taxon>Pseudomonadati</taxon>
        <taxon>Verrucomicrobiota</taxon>
        <taxon>Verrucomicrobiia</taxon>
        <taxon>Verrucomicrobiales</taxon>
        <taxon>Verrucomicrobiaceae</taxon>
        <taxon>Oceaniferula</taxon>
    </lineage>
</organism>
<gene>
    <name evidence="2" type="ORF">NT6N_03040</name>
</gene>
<sequence length="124" mass="14279">MKRYSFAESIPEFQDLADEDKKAAFKYAYLKKFRHWQPYVWLIIPVIVGTWLSTIVGSNAVQSLIVGITVVSAMTLSDYMTKPIFKKYLLNYIQIKKDKSNQTFESIISRKTSKQAQQGASSDR</sequence>
<feature type="transmembrane region" description="Helical" evidence="1">
    <location>
        <begin position="63"/>
        <end position="81"/>
    </location>
</feature>
<keyword evidence="1" id="KW-0472">Membrane</keyword>
<evidence type="ECO:0000313" key="2">
    <source>
        <dbReference type="EMBL" id="BDS05264.1"/>
    </source>
</evidence>
<keyword evidence="1" id="KW-1133">Transmembrane helix</keyword>